<feature type="transmembrane region" description="Helical" evidence="6">
    <location>
        <begin position="410"/>
        <end position="432"/>
    </location>
</feature>
<feature type="transmembrane region" description="Helical" evidence="6">
    <location>
        <begin position="255"/>
        <end position="277"/>
    </location>
</feature>
<dbReference type="InterPro" id="IPR004477">
    <property type="entry name" value="ComEC_N"/>
</dbReference>
<dbReference type="PANTHER" id="PTHR30619:SF1">
    <property type="entry name" value="RECOMBINATION PROTEIN 2"/>
    <property type="match status" value="1"/>
</dbReference>
<comment type="subcellular location">
    <subcellularLocation>
        <location evidence="1">Cell membrane</location>
        <topology evidence="1">Multi-pass membrane protein</topology>
    </subcellularLocation>
</comment>
<reference evidence="9" key="1">
    <citation type="submission" date="2023-11" db="EMBL/GenBank/DDBJ databases">
        <title>Genome sequence of Cyanobacterium aponinum BCRC AL20115.</title>
        <authorList>
            <person name="Chang H.-Y."/>
            <person name="Lin K.-M."/>
            <person name="Hsueh H.-T."/>
            <person name="Chu H.-A."/>
            <person name="Kuo C.-H."/>
        </authorList>
    </citation>
    <scope>NUCLEOTIDE SEQUENCE</scope>
    <source>
        <strain evidence="9">AL20115</strain>
    </source>
</reference>
<feature type="domain" description="DUF4131" evidence="8">
    <location>
        <begin position="33"/>
        <end position="199"/>
    </location>
</feature>
<dbReference type="RefSeq" id="WP_320001481.1">
    <property type="nucleotide sequence ID" value="NZ_CP138348.1"/>
</dbReference>
<evidence type="ECO:0000313" key="9">
    <source>
        <dbReference type="EMBL" id="WPF88464.1"/>
    </source>
</evidence>
<dbReference type="Pfam" id="PF13567">
    <property type="entry name" value="DUF4131"/>
    <property type="match status" value="1"/>
</dbReference>
<feature type="transmembrane region" description="Helical" evidence="6">
    <location>
        <begin position="438"/>
        <end position="459"/>
    </location>
</feature>
<feature type="transmembrane region" description="Helical" evidence="6">
    <location>
        <begin position="378"/>
        <end position="398"/>
    </location>
</feature>
<dbReference type="EMBL" id="CP138348">
    <property type="protein sequence ID" value="WPF88464.1"/>
    <property type="molecule type" value="Genomic_DNA"/>
</dbReference>
<dbReference type="AlphaFoldDB" id="A0AAF1C694"/>
<sequence>MFFDNKASIYLCLLAFIFGLLLTGYFSFSQGFYLGLFSFIFLFITGVVLKNKRFLIIDLRYIFIIFLVFITGFYYYYFRLPSVSDLDISHYISHSFYNRVAVEGVILTTPRVNQNHKSRFIFQARELVKENNEREKVTGKIYVTSPLLEVNGLFPSTVVILEGNLYQPSPPLNPDGFNFADYLQRQGVFSGLRVNSVSVIREGNRWNEFLFWIRRRIIQTHVRFLNIPSGSLVSSMVMGSRAVDLDWQLQESFRLAGLAHVLAASGFHVSLLLGLILAVTQSFSSRTRFLMGGLTLFIYATITGFYPSILRACLMGFAILAAIINEKKVRVSGSLLLVAVILLLINPLWIFDLGFQLSFLATFGLIVSLPTIVQKLDWLPPTLANLIAVPLAATLWTLPLQFYYFHRFPLYGILTNILSTPLVIILTLGGIFTAFIGVFFPLLGSAIASIFYPIIWLLIKLVKISNQLPLSSIAVGQINIFTLIIIYVIFLVILYIKSVNKYKYFLIIFTLILIIFPLIYQKLTLIQITVIDNSYKPTIIIQNKNNTALINLGDKDNIYFTILPFLRSEGINSVELVIDNKNKESLNILTKYLPVKNINQFHQNTIKSIKIKEINPSYIYFTLENNSFLIIKKQVDNLTKYNNFDYIIVMANNINYDFLENINFHSILSKNTELKTNLENTKVSLINNNFIQWQLTKNDRS</sequence>
<evidence type="ECO:0000259" key="7">
    <source>
        <dbReference type="Pfam" id="PF03772"/>
    </source>
</evidence>
<keyword evidence="2" id="KW-1003">Cell membrane</keyword>
<feature type="transmembrane region" description="Helical" evidence="6">
    <location>
        <begin position="471"/>
        <end position="496"/>
    </location>
</feature>
<dbReference type="InterPro" id="IPR025405">
    <property type="entry name" value="DUF4131"/>
</dbReference>
<feature type="transmembrane region" description="Helical" evidence="6">
    <location>
        <begin position="297"/>
        <end position="323"/>
    </location>
</feature>
<evidence type="ECO:0000256" key="6">
    <source>
        <dbReference type="SAM" id="Phobius"/>
    </source>
</evidence>
<proteinExistence type="predicted"/>
<feature type="transmembrane region" description="Helical" evidence="6">
    <location>
        <begin position="32"/>
        <end position="49"/>
    </location>
</feature>
<keyword evidence="3 6" id="KW-0812">Transmembrane</keyword>
<dbReference type="NCBIfam" id="TIGR00360">
    <property type="entry name" value="ComEC_N-term"/>
    <property type="match status" value="1"/>
</dbReference>
<evidence type="ECO:0000256" key="2">
    <source>
        <dbReference type="ARBA" id="ARBA00022475"/>
    </source>
</evidence>
<name>A0AAF1C694_9CHRO</name>
<feature type="transmembrane region" description="Helical" evidence="6">
    <location>
        <begin position="7"/>
        <end position="26"/>
    </location>
</feature>
<gene>
    <name evidence="9" type="ORF">SAY89_16980</name>
</gene>
<feature type="transmembrane region" description="Helical" evidence="6">
    <location>
        <begin position="224"/>
        <end position="243"/>
    </location>
</feature>
<evidence type="ECO:0000256" key="1">
    <source>
        <dbReference type="ARBA" id="ARBA00004651"/>
    </source>
</evidence>
<evidence type="ECO:0000259" key="8">
    <source>
        <dbReference type="Pfam" id="PF13567"/>
    </source>
</evidence>
<dbReference type="GO" id="GO:0005886">
    <property type="term" value="C:plasma membrane"/>
    <property type="evidence" value="ECO:0007669"/>
    <property type="project" value="UniProtKB-SubCell"/>
</dbReference>
<evidence type="ECO:0000256" key="4">
    <source>
        <dbReference type="ARBA" id="ARBA00022989"/>
    </source>
</evidence>
<evidence type="ECO:0000256" key="3">
    <source>
        <dbReference type="ARBA" id="ARBA00022692"/>
    </source>
</evidence>
<keyword evidence="5 6" id="KW-0472">Membrane</keyword>
<organism evidence="9">
    <name type="scientific">Cyanobacterium aponinum AL20115</name>
    <dbReference type="NCBI Taxonomy" id="3090662"/>
    <lineage>
        <taxon>Bacteria</taxon>
        <taxon>Bacillati</taxon>
        <taxon>Cyanobacteriota</taxon>
        <taxon>Cyanophyceae</taxon>
        <taxon>Oscillatoriophycideae</taxon>
        <taxon>Chroococcales</taxon>
        <taxon>Geminocystaceae</taxon>
        <taxon>Cyanobacterium</taxon>
    </lineage>
</organism>
<keyword evidence="4 6" id="KW-1133">Transmembrane helix</keyword>
<feature type="domain" description="ComEC/Rec2-related protein" evidence="7">
    <location>
        <begin position="238"/>
        <end position="497"/>
    </location>
</feature>
<feature type="transmembrane region" description="Helical" evidence="6">
    <location>
        <begin position="502"/>
        <end position="520"/>
    </location>
</feature>
<protein>
    <submittedName>
        <fullName evidence="9">ComEC/Rec2 family competence protein</fullName>
    </submittedName>
</protein>
<accession>A0AAF1C694</accession>
<dbReference type="InterPro" id="IPR052159">
    <property type="entry name" value="Competence_DNA_uptake"/>
</dbReference>
<feature type="transmembrane region" description="Helical" evidence="6">
    <location>
        <begin position="335"/>
        <end position="366"/>
    </location>
</feature>
<evidence type="ECO:0000256" key="5">
    <source>
        <dbReference type="ARBA" id="ARBA00023136"/>
    </source>
</evidence>
<feature type="transmembrane region" description="Helical" evidence="6">
    <location>
        <begin position="61"/>
        <end position="78"/>
    </location>
</feature>
<dbReference type="Pfam" id="PF03772">
    <property type="entry name" value="Competence"/>
    <property type="match status" value="1"/>
</dbReference>
<dbReference type="PANTHER" id="PTHR30619">
    <property type="entry name" value="DNA INTERNALIZATION/COMPETENCE PROTEIN COMEC/REC2"/>
    <property type="match status" value="1"/>
</dbReference>